<dbReference type="EMBL" id="JTLV02000001">
    <property type="protein sequence ID" value="PQM31857.1"/>
    <property type="molecule type" value="Genomic_DNA"/>
</dbReference>
<keyword evidence="1" id="KW-0812">Transmembrane</keyword>
<keyword evidence="1" id="KW-1133">Transmembrane helix</keyword>
<proteinExistence type="predicted"/>
<evidence type="ECO:0000313" key="2">
    <source>
        <dbReference type="EMBL" id="PQM31857.1"/>
    </source>
</evidence>
<sequence>MDNKNEKKQKENGLFISWVDLILYLVISFLLTLICVLDTVSTIDELKEKYAGINGYIIYGLWFDILWYILVIHYFYGYLFNQIIKLIKENKKDKVVKGSIHYFEVFNKIK</sequence>
<evidence type="ECO:0000313" key="3">
    <source>
        <dbReference type="Proteomes" id="UP000031565"/>
    </source>
</evidence>
<feature type="transmembrane region" description="Helical" evidence="1">
    <location>
        <begin position="55"/>
        <end position="76"/>
    </location>
</feature>
<gene>
    <name evidence="2" type="ORF">SMSRO_SF017140</name>
</gene>
<keyword evidence="3" id="KW-1185">Reference proteome</keyword>
<organism evidence="2 3">
    <name type="scientific">Spiroplasma poulsonii</name>
    <dbReference type="NCBI Taxonomy" id="2138"/>
    <lineage>
        <taxon>Bacteria</taxon>
        <taxon>Bacillati</taxon>
        <taxon>Mycoplasmatota</taxon>
        <taxon>Mollicutes</taxon>
        <taxon>Entomoplasmatales</taxon>
        <taxon>Spiroplasmataceae</taxon>
        <taxon>Spiroplasma</taxon>
    </lineage>
</organism>
<name>A0A2P6FEH4_9MOLU</name>
<dbReference type="RefSeq" id="WP_105628975.1">
    <property type="nucleotide sequence ID" value="NZ_CM020866.1"/>
</dbReference>
<dbReference type="AlphaFoldDB" id="A0A2P6FEH4"/>
<reference evidence="2 3" key="1">
    <citation type="journal article" date="2015" name="MBio">
        <title>Genome sequence of the Drosophila melanogaster male-killing Spiroplasma strain MSRO endosymbiont.</title>
        <authorList>
            <person name="Paredes J.C."/>
            <person name="Herren J.K."/>
            <person name="Schupfer F."/>
            <person name="Marin R."/>
            <person name="Claverol S."/>
            <person name="Kuo C.H."/>
            <person name="Lemaitre B."/>
            <person name="Beven L."/>
        </authorList>
    </citation>
    <scope>NUCLEOTIDE SEQUENCE [LARGE SCALE GENOMIC DNA]</scope>
    <source>
        <strain evidence="2 3">MSRO</strain>
    </source>
</reference>
<dbReference type="Proteomes" id="UP000031565">
    <property type="component" value="Unassembled WGS sequence"/>
</dbReference>
<feature type="transmembrane region" description="Helical" evidence="1">
    <location>
        <begin position="21"/>
        <end position="43"/>
    </location>
</feature>
<comment type="caution">
    <text evidence="2">The sequence shown here is derived from an EMBL/GenBank/DDBJ whole genome shotgun (WGS) entry which is preliminary data.</text>
</comment>
<accession>A0A2P6FEH4</accession>
<evidence type="ECO:0000256" key="1">
    <source>
        <dbReference type="SAM" id="Phobius"/>
    </source>
</evidence>
<keyword evidence="1" id="KW-0472">Membrane</keyword>
<protein>
    <submittedName>
        <fullName evidence="2">Uncharacterized protein</fullName>
    </submittedName>
</protein>